<comment type="caution">
    <text evidence="6">The sequence shown here is derived from an EMBL/GenBank/DDBJ whole genome shotgun (WGS) entry which is preliminary data.</text>
</comment>
<name>A0ABV9Y1T0_9PSEU</name>
<dbReference type="PIRSF" id="PIRSF000105">
    <property type="entry name" value="HCDH"/>
    <property type="match status" value="1"/>
</dbReference>
<dbReference type="RefSeq" id="WP_344043076.1">
    <property type="nucleotide sequence ID" value="NZ_BAAAKE010000040.1"/>
</dbReference>
<dbReference type="InterPro" id="IPR013328">
    <property type="entry name" value="6PGD_dom2"/>
</dbReference>
<dbReference type="InterPro" id="IPR006108">
    <property type="entry name" value="3HC_DH_C"/>
</dbReference>
<dbReference type="Proteomes" id="UP001595833">
    <property type="component" value="Unassembled WGS sequence"/>
</dbReference>
<gene>
    <name evidence="6" type="ORF">ACFPFM_22475</name>
</gene>
<sequence>MTTRSGKHLAVLGAGVMGVGITTTALAHGLPVVLVDVDRAALDRARTEVAHQLRHAALMGAAPADRAPGEVVTTTSVRDAAGAVAVVEAVTERLDAKVGALGAVADVVDPGTPLITNTSGIPVDVLADAVPRPGELVGAHFMNPAYLIDLVEVVRGPRTADDAVARLEALLGSLGRRAVVVRDSPGFVTSRLLHPLLNDAARLVGEGVATAEQVDDLMRGCLGHRTGPLRTADLIGLDNLVDSLAALHERTGVESYRPGEALLEKVRQGHLGRKSGRGFYDYGESRS</sequence>
<dbReference type="SUPFAM" id="SSF51735">
    <property type="entry name" value="NAD(P)-binding Rossmann-fold domains"/>
    <property type="match status" value="1"/>
</dbReference>
<organism evidence="6 7">
    <name type="scientific">Saccharothrix xinjiangensis</name>
    <dbReference type="NCBI Taxonomy" id="204798"/>
    <lineage>
        <taxon>Bacteria</taxon>
        <taxon>Bacillati</taxon>
        <taxon>Actinomycetota</taxon>
        <taxon>Actinomycetes</taxon>
        <taxon>Pseudonocardiales</taxon>
        <taxon>Pseudonocardiaceae</taxon>
        <taxon>Saccharothrix</taxon>
    </lineage>
</organism>
<dbReference type="EMBL" id="JBHSJB010000022">
    <property type="protein sequence ID" value="MFC5056506.1"/>
    <property type="molecule type" value="Genomic_DNA"/>
</dbReference>
<evidence type="ECO:0000313" key="7">
    <source>
        <dbReference type="Proteomes" id="UP001595833"/>
    </source>
</evidence>
<protein>
    <submittedName>
        <fullName evidence="6">3-hydroxyacyl-CoA dehydrogenase family protein</fullName>
    </submittedName>
</protein>
<evidence type="ECO:0000259" key="4">
    <source>
        <dbReference type="Pfam" id="PF00725"/>
    </source>
</evidence>
<dbReference type="PANTHER" id="PTHR48075:SF5">
    <property type="entry name" value="3-HYDROXYBUTYRYL-COA DEHYDROGENASE"/>
    <property type="match status" value="1"/>
</dbReference>
<evidence type="ECO:0000256" key="1">
    <source>
        <dbReference type="ARBA" id="ARBA00005086"/>
    </source>
</evidence>
<reference evidence="7" key="1">
    <citation type="journal article" date="2019" name="Int. J. Syst. Evol. Microbiol.">
        <title>The Global Catalogue of Microorganisms (GCM) 10K type strain sequencing project: providing services to taxonomists for standard genome sequencing and annotation.</title>
        <authorList>
            <consortium name="The Broad Institute Genomics Platform"/>
            <consortium name="The Broad Institute Genome Sequencing Center for Infectious Disease"/>
            <person name="Wu L."/>
            <person name="Ma J."/>
        </authorList>
    </citation>
    <scope>NUCLEOTIDE SEQUENCE [LARGE SCALE GENOMIC DNA]</scope>
    <source>
        <strain evidence="7">KCTC 12848</strain>
    </source>
</reference>
<dbReference type="InterPro" id="IPR006176">
    <property type="entry name" value="3-OHacyl-CoA_DH_NAD-bd"/>
</dbReference>
<dbReference type="InterPro" id="IPR036291">
    <property type="entry name" value="NAD(P)-bd_dom_sf"/>
</dbReference>
<dbReference type="Gene3D" id="1.10.1040.10">
    <property type="entry name" value="N-(1-d-carboxylethyl)-l-norvaline Dehydrogenase, domain 2"/>
    <property type="match status" value="1"/>
</dbReference>
<keyword evidence="7" id="KW-1185">Reference proteome</keyword>
<feature type="domain" description="3-hydroxyacyl-CoA dehydrogenase NAD binding" evidence="5">
    <location>
        <begin position="9"/>
        <end position="183"/>
    </location>
</feature>
<evidence type="ECO:0000313" key="6">
    <source>
        <dbReference type="EMBL" id="MFC5056506.1"/>
    </source>
</evidence>
<evidence type="ECO:0000256" key="2">
    <source>
        <dbReference type="ARBA" id="ARBA00009463"/>
    </source>
</evidence>
<dbReference type="Gene3D" id="3.40.50.720">
    <property type="entry name" value="NAD(P)-binding Rossmann-like Domain"/>
    <property type="match status" value="1"/>
</dbReference>
<comment type="pathway">
    <text evidence="1">Lipid metabolism; butanoate metabolism.</text>
</comment>
<feature type="domain" description="3-hydroxyacyl-CoA dehydrogenase C-terminal" evidence="4">
    <location>
        <begin position="186"/>
        <end position="282"/>
    </location>
</feature>
<dbReference type="PANTHER" id="PTHR48075">
    <property type="entry name" value="3-HYDROXYACYL-COA DEHYDROGENASE FAMILY PROTEIN"/>
    <property type="match status" value="1"/>
</dbReference>
<dbReference type="Pfam" id="PF00725">
    <property type="entry name" value="3HCDH"/>
    <property type="match status" value="1"/>
</dbReference>
<evidence type="ECO:0000256" key="3">
    <source>
        <dbReference type="ARBA" id="ARBA00023002"/>
    </source>
</evidence>
<comment type="similarity">
    <text evidence="2">Belongs to the 3-hydroxyacyl-CoA dehydrogenase family.</text>
</comment>
<dbReference type="Pfam" id="PF02737">
    <property type="entry name" value="3HCDH_N"/>
    <property type="match status" value="1"/>
</dbReference>
<dbReference type="InterPro" id="IPR008927">
    <property type="entry name" value="6-PGluconate_DH-like_C_sf"/>
</dbReference>
<proteinExistence type="inferred from homology"/>
<evidence type="ECO:0000259" key="5">
    <source>
        <dbReference type="Pfam" id="PF02737"/>
    </source>
</evidence>
<accession>A0ABV9Y1T0</accession>
<dbReference type="InterPro" id="IPR022694">
    <property type="entry name" value="3-OHacyl-CoA_DH"/>
</dbReference>
<keyword evidence="3" id="KW-0560">Oxidoreductase</keyword>
<dbReference type="SUPFAM" id="SSF48179">
    <property type="entry name" value="6-phosphogluconate dehydrogenase C-terminal domain-like"/>
    <property type="match status" value="1"/>
</dbReference>